<evidence type="ECO:0000313" key="3">
    <source>
        <dbReference type="Proteomes" id="UP000433151"/>
    </source>
</evidence>
<accession>A0A650DG79</accession>
<organism evidence="2 3">
    <name type="scientific">Escherichia phage Ec_Makalu_002</name>
    <dbReference type="NCBI Taxonomy" id="2682770"/>
    <lineage>
        <taxon>Viruses</taxon>
        <taxon>Duplodnaviria</taxon>
        <taxon>Heunggongvirae</taxon>
        <taxon>Uroviricota</taxon>
        <taxon>Caudoviricetes</taxon>
        <taxon>Pantevenvirales</taxon>
        <taxon>Straboviridae</taxon>
        <taxon>Krischvirus</taxon>
        <taxon>Krischvirus gec3s</taxon>
    </lineage>
</organism>
<evidence type="ECO:0000313" key="2">
    <source>
        <dbReference type="EMBL" id="QGS83812.1"/>
    </source>
</evidence>
<gene>
    <name evidence="2" type="ORF">Makalu002_207</name>
</gene>
<keyword evidence="1" id="KW-1133">Transmembrane helix</keyword>
<keyword evidence="1" id="KW-0472">Membrane</keyword>
<keyword evidence="1" id="KW-0812">Transmembrane</keyword>
<name>A0A650DG79_9CAUD</name>
<dbReference type="Proteomes" id="UP000433151">
    <property type="component" value="Segment"/>
</dbReference>
<evidence type="ECO:0000256" key="1">
    <source>
        <dbReference type="SAM" id="Phobius"/>
    </source>
</evidence>
<protein>
    <submittedName>
        <fullName evidence="2">Uncharacterized protein</fullName>
    </submittedName>
</protein>
<sequence length="53" mass="5634">MNGVFQEIAVILYAIVIGVIPASIGICTESFKKCFLSLIANVVVLAVVFNAFS</sequence>
<dbReference type="EMBL" id="MN709127">
    <property type="protein sequence ID" value="QGS83812.1"/>
    <property type="molecule type" value="Genomic_DNA"/>
</dbReference>
<feature type="transmembrane region" description="Helical" evidence="1">
    <location>
        <begin position="6"/>
        <end position="27"/>
    </location>
</feature>
<proteinExistence type="predicted"/>
<reference evidence="2 3" key="1">
    <citation type="submission" date="2019-11" db="EMBL/GenBank/DDBJ databases">
        <title>Complete genome sequence of bacteriophage Ec_Makalu_002.</title>
        <authorList>
            <person name="Dhungana G."/>
            <person name="Malla R."/>
            <person name="Adhya S."/>
            <person name="Rajaure M."/>
        </authorList>
    </citation>
    <scope>NUCLEOTIDE SEQUENCE [LARGE SCALE GENOMIC DNA]</scope>
</reference>
<feature type="transmembrane region" description="Helical" evidence="1">
    <location>
        <begin position="34"/>
        <end position="52"/>
    </location>
</feature>